<keyword evidence="1" id="KW-0812">Transmembrane</keyword>
<feature type="transmembrane region" description="Helical" evidence="1">
    <location>
        <begin position="87"/>
        <end position="108"/>
    </location>
</feature>
<feature type="transmembrane region" description="Helical" evidence="1">
    <location>
        <begin position="21"/>
        <end position="47"/>
    </location>
</feature>
<feature type="transmembrane region" description="Helical" evidence="1">
    <location>
        <begin position="53"/>
        <end position="75"/>
    </location>
</feature>
<keyword evidence="3" id="KW-1185">Reference proteome</keyword>
<organism evidence="2 3">
    <name type="scientific">Brevundimonas abyssalis TAR-001</name>
    <dbReference type="NCBI Taxonomy" id="1391729"/>
    <lineage>
        <taxon>Bacteria</taxon>
        <taxon>Pseudomonadati</taxon>
        <taxon>Pseudomonadota</taxon>
        <taxon>Alphaproteobacteria</taxon>
        <taxon>Caulobacterales</taxon>
        <taxon>Caulobacteraceae</taxon>
        <taxon>Brevundimonas</taxon>
    </lineage>
</organism>
<dbReference type="EMBL" id="BATC01000031">
    <property type="protein sequence ID" value="GAD59562.1"/>
    <property type="molecule type" value="Genomic_DNA"/>
</dbReference>
<sequence length="151" mass="16252">MKRWAFTDEELRLTRIRVKSWAARASEALVVGAVAVAPLALTLWVLWLVLQVAAFVGGLMTGPFNATVLMIAPGLEGFLLHPVTSTVLNIVVALGALVVIGLMAKGVIGRLVGRMVEDFITRIPVGSVVYGSARQLIASFQSPTEAPRRWC</sequence>
<dbReference type="AlphaFoldDB" id="A0A8E0NBZ6"/>
<protein>
    <submittedName>
        <fullName evidence="2">Uncharacterized protein</fullName>
    </submittedName>
</protein>
<dbReference type="PANTHER" id="PTHR31876:SF26">
    <property type="entry name" value="PROTEIN LIKE COV 2"/>
    <property type="match status" value="1"/>
</dbReference>
<proteinExistence type="predicted"/>
<reference evidence="3" key="1">
    <citation type="journal article" date="2013" name="Genome Announc.">
        <title>Draft Genome Sequence of the Dimorphic Prosthecate Bacterium Brevundimonas abyssalis TAR-001T.</title>
        <authorList>
            <person name="Tsubouchi T."/>
            <person name="Nishi S."/>
            <person name="Usui K."/>
            <person name="Shimane Y."/>
            <person name="Takaki Y."/>
            <person name="Maruyama T."/>
            <person name="Hatada Y."/>
        </authorList>
    </citation>
    <scope>NUCLEOTIDE SEQUENCE [LARGE SCALE GENOMIC DNA]</scope>
    <source>
        <strain evidence="3">TAR-001</strain>
    </source>
</reference>
<gene>
    <name evidence="2" type="ORF">MBEBAB_1812</name>
</gene>
<evidence type="ECO:0000256" key="1">
    <source>
        <dbReference type="SAM" id="Phobius"/>
    </source>
</evidence>
<dbReference type="RefSeq" id="WP_021697657.1">
    <property type="nucleotide sequence ID" value="NZ_BATC01000031.1"/>
</dbReference>
<dbReference type="Proteomes" id="UP000016569">
    <property type="component" value="Unassembled WGS sequence"/>
</dbReference>
<evidence type="ECO:0000313" key="3">
    <source>
        <dbReference type="Proteomes" id="UP000016569"/>
    </source>
</evidence>
<dbReference type="InterPro" id="IPR007462">
    <property type="entry name" value="COV1-like"/>
</dbReference>
<evidence type="ECO:0000313" key="2">
    <source>
        <dbReference type="EMBL" id="GAD59562.1"/>
    </source>
</evidence>
<dbReference type="Pfam" id="PF04367">
    <property type="entry name" value="DUF502"/>
    <property type="match status" value="1"/>
</dbReference>
<accession>A0A8E0NBZ6</accession>
<keyword evidence="1" id="KW-1133">Transmembrane helix</keyword>
<comment type="caution">
    <text evidence="2">The sequence shown here is derived from an EMBL/GenBank/DDBJ whole genome shotgun (WGS) entry which is preliminary data.</text>
</comment>
<dbReference type="PANTHER" id="PTHR31876">
    <property type="entry name" value="COV-LIKE PROTEIN 1"/>
    <property type="match status" value="1"/>
</dbReference>
<keyword evidence="1" id="KW-0472">Membrane</keyword>
<name>A0A8E0NBZ6_9CAUL</name>